<dbReference type="EMBL" id="QQXL01000001">
    <property type="protein sequence ID" value="RKW71985.1"/>
    <property type="molecule type" value="Genomic_DNA"/>
</dbReference>
<keyword evidence="1" id="KW-0812">Transmembrane</keyword>
<feature type="transmembrane region" description="Helical" evidence="1">
    <location>
        <begin position="33"/>
        <end position="51"/>
    </location>
</feature>
<dbReference type="Pfam" id="PF11361">
    <property type="entry name" value="DUF3159"/>
    <property type="match status" value="1"/>
</dbReference>
<feature type="transmembrane region" description="Helical" evidence="1">
    <location>
        <begin position="57"/>
        <end position="74"/>
    </location>
</feature>
<dbReference type="PIRSF" id="PIRSF010219">
    <property type="entry name" value="UCP010219"/>
    <property type="match status" value="1"/>
</dbReference>
<organism evidence="2 3">
    <name type="scientific">Galactobacter caseinivorans</name>
    <dbReference type="NCBI Taxonomy" id="2676123"/>
    <lineage>
        <taxon>Bacteria</taxon>
        <taxon>Bacillati</taxon>
        <taxon>Actinomycetota</taxon>
        <taxon>Actinomycetes</taxon>
        <taxon>Micrococcales</taxon>
        <taxon>Micrococcaceae</taxon>
        <taxon>Galactobacter</taxon>
    </lineage>
</organism>
<dbReference type="Proteomes" id="UP000273119">
    <property type="component" value="Unassembled WGS sequence"/>
</dbReference>
<gene>
    <name evidence="2" type="ORF">DWQ67_02490</name>
</gene>
<evidence type="ECO:0000256" key="1">
    <source>
        <dbReference type="SAM" id="Phobius"/>
    </source>
</evidence>
<accession>A0A496PN99</accession>
<dbReference type="AlphaFoldDB" id="A0A496PN99"/>
<keyword evidence="1" id="KW-0472">Membrane</keyword>
<evidence type="ECO:0000313" key="3">
    <source>
        <dbReference type="Proteomes" id="UP000273119"/>
    </source>
</evidence>
<keyword evidence="3" id="KW-1185">Reference proteome</keyword>
<feature type="transmembrane region" description="Helical" evidence="1">
    <location>
        <begin position="184"/>
        <end position="205"/>
    </location>
</feature>
<feature type="transmembrane region" description="Helical" evidence="1">
    <location>
        <begin position="158"/>
        <end position="178"/>
    </location>
</feature>
<sequence length="230" mass="24471">MGSVAAQLAANSNLKRTGAGNIDVLASLGGIRGLVETLAPGMVFLAVFIFARELNPALIASVGVGVILLVIRLVSKRNVTPAVSGLVGVIICAIFARVGGEARDYYVPGFFINIAYIVAFAISAFVKWPVIGLLFGFIRGENVEWRKDRARLRMYTAATWLLIGVLALRLVVQVPLYFADAVTALGTARLVMGTPLYIGALALAWMMTRPPAASQVAAPETGPHHPTDRV</sequence>
<evidence type="ECO:0000313" key="2">
    <source>
        <dbReference type="EMBL" id="RKW71985.1"/>
    </source>
</evidence>
<dbReference type="InterPro" id="IPR016566">
    <property type="entry name" value="UCP010219"/>
</dbReference>
<proteinExistence type="predicted"/>
<feature type="transmembrane region" description="Helical" evidence="1">
    <location>
        <begin position="81"/>
        <end position="98"/>
    </location>
</feature>
<name>A0A496PN99_9MICC</name>
<feature type="transmembrane region" description="Helical" evidence="1">
    <location>
        <begin position="110"/>
        <end position="137"/>
    </location>
</feature>
<protein>
    <submittedName>
        <fullName evidence="2">DUF3159 domain-containing protein</fullName>
    </submittedName>
</protein>
<reference evidence="2 3" key="1">
    <citation type="submission" date="2018-07" db="EMBL/GenBank/DDBJ databases">
        <title>Arthrobacter sp. nov., isolated from raw cow's milk with high bacterial count.</title>
        <authorList>
            <person name="Hahne J."/>
            <person name="Isele D."/>
            <person name="Lipski A."/>
        </authorList>
    </citation>
    <scope>NUCLEOTIDE SEQUENCE [LARGE SCALE GENOMIC DNA]</scope>
    <source>
        <strain evidence="2 3">JZ R-183</strain>
    </source>
</reference>
<comment type="caution">
    <text evidence="2">The sequence shown here is derived from an EMBL/GenBank/DDBJ whole genome shotgun (WGS) entry which is preliminary data.</text>
</comment>
<keyword evidence="1" id="KW-1133">Transmembrane helix</keyword>